<dbReference type="KEGG" id="xtw:AB672_04050"/>
<evidence type="ECO:0000313" key="2">
    <source>
        <dbReference type="Proteomes" id="UP000020406"/>
    </source>
</evidence>
<dbReference type="EMBL" id="JDSQ01000012">
    <property type="protein sequence ID" value="EWS77956.1"/>
    <property type="molecule type" value="Genomic_DNA"/>
</dbReference>
<proteinExistence type="predicted"/>
<name>Z9JJE4_9GAMM</name>
<reference evidence="1 2" key="1">
    <citation type="journal article" date="2014" name="Genome Announc.">
        <title>Draft Genome Sequence of Xylella fastidiosa Pear Leaf Scorch Strain in Taiwan.</title>
        <authorList>
            <person name="Su C.C."/>
            <person name="Deng W.L."/>
            <person name="Jan F.J."/>
            <person name="Chang C.J."/>
            <person name="Huang H."/>
            <person name="Chen J."/>
        </authorList>
    </citation>
    <scope>NUCLEOTIDE SEQUENCE [LARGE SCALE GENOMIC DNA]</scope>
    <source>
        <strain evidence="1 2">PLS229</strain>
    </source>
</reference>
<comment type="caution">
    <text evidence="1">The sequence shown here is derived from an EMBL/GenBank/DDBJ whole genome shotgun (WGS) entry which is preliminary data.</text>
</comment>
<dbReference type="eggNOG" id="COG2931">
    <property type="taxonomic scope" value="Bacteria"/>
</dbReference>
<organism evidence="1 2">
    <name type="scientific">Xylella taiwanensis</name>
    <dbReference type="NCBI Taxonomy" id="1444770"/>
    <lineage>
        <taxon>Bacteria</taxon>
        <taxon>Pseudomonadati</taxon>
        <taxon>Pseudomonadota</taxon>
        <taxon>Gammaproteobacteria</taxon>
        <taxon>Lysobacterales</taxon>
        <taxon>Lysobacteraceae</taxon>
        <taxon>Xylella</taxon>
    </lineage>
</organism>
<accession>Z9JJE4</accession>
<evidence type="ECO:0000313" key="1">
    <source>
        <dbReference type="EMBL" id="EWS77956.1"/>
    </source>
</evidence>
<dbReference type="AlphaFoldDB" id="Z9JJE4"/>
<protein>
    <submittedName>
        <fullName evidence="1">Uncharacterized protein</fullName>
    </submittedName>
</protein>
<dbReference type="Proteomes" id="UP000020406">
    <property type="component" value="Unassembled WGS sequence"/>
</dbReference>
<dbReference type="PATRIC" id="fig|1444770.3.peg.1909"/>
<sequence length="76" mass="8263">MPSIEDRLETSGPVTRTVYYHGTVAAAVTAQGQQARFRPIIAILEKFNSSSLVSDRNAQIFTGGQTLLHIDGEGWS</sequence>
<gene>
    <name evidence="1" type="ORF">AF72_08070</name>
</gene>